<sequence>MPSSHYPYLDMLNSFRPSAACRPSRRAELETEARASKVHEADQNPASRTGRIQTRGANLGSIVPRMSLSPQRWALRTRNGKGTRASPQHCGVASDCPSSAGGFPASEAVRARWLWLD</sequence>
<evidence type="ECO:0000313" key="3">
    <source>
        <dbReference type="Proteomes" id="UP000298327"/>
    </source>
</evidence>
<organism evidence="2 3">
    <name type="scientific">Dentipellis fragilis</name>
    <dbReference type="NCBI Taxonomy" id="205917"/>
    <lineage>
        <taxon>Eukaryota</taxon>
        <taxon>Fungi</taxon>
        <taxon>Dikarya</taxon>
        <taxon>Basidiomycota</taxon>
        <taxon>Agaricomycotina</taxon>
        <taxon>Agaricomycetes</taxon>
        <taxon>Russulales</taxon>
        <taxon>Hericiaceae</taxon>
        <taxon>Dentipellis</taxon>
    </lineage>
</organism>
<proteinExistence type="predicted"/>
<feature type="region of interest" description="Disordered" evidence="1">
    <location>
        <begin position="77"/>
        <end position="97"/>
    </location>
</feature>
<feature type="region of interest" description="Disordered" evidence="1">
    <location>
        <begin position="23"/>
        <end position="56"/>
    </location>
</feature>
<feature type="compositionally biased region" description="Basic and acidic residues" evidence="1">
    <location>
        <begin position="25"/>
        <end position="42"/>
    </location>
</feature>
<feature type="compositionally biased region" description="Polar residues" evidence="1">
    <location>
        <begin position="44"/>
        <end position="56"/>
    </location>
</feature>
<gene>
    <name evidence="2" type="ORF">EVG20_g856</name>
</gene>
<protein>
    <submittedName>
        <fullName evidence="2">Uncharacterized protein</fullName>
    </submittedName>
</protein>
<comment type="caution">
    <text evidence="2">The sequence shown here is derived from an EMBL/GenBank/DDBJ whole genome shotgun (WGS) entry which is preliminary data.</text>
</comment>
<dbReference type="Proteomes" id="UP000298327">
    <property type="component" value="Unassembled WGS sequence"/>
</dbReference>
<accession>A0A4Y9ZEA6</accession>
<evidence type="ECO:0000256" key="1">
    <source>
        <dbReference type="SAM" id="MobiDB-lite"/>
    </source>
</evidence>
<dbReference type="AlphaFoldDB" id="A0A4Y9ZEA6"/>
<keyword evidence="3" id="KW-1185">Reference proteome</keyword>
<name>A0A4Y9ZEA6_9AGAM</name>
<reference evidence="2 3" key="1">
    <citation type="submission" date="2019-02" db="EMBL/GenBank/DDBJ databases">
        <title>Genome sequencing of the rare red list fungi Dentipellis fragilis.</title>
        <authorList>
            <person name="Buettner E."/>
            <person name="Kellner H."/>
        </authorList>
    </citation>
    <scope>NUCLEOTIDE SEQUENCE [LARGE SCALE GENOMIC DNA]</scope>
    <source>
        <strain evidence="2 3">DSM 105465</strain>
    </source>
</reference>
<dbReference type="EMBL" id="SEOQ01000023">
    <property type="protein sequence ID" value="TFY72161.1"/>
    <property type="molecule type" value="Genomic_DNA"/>
</dbReference>
<evidence type="ECO:0000313" key="2">
    <source>
        <dbReference type="EMBL" id="TFY72161.1"/>
    </source>
</evidence>